<dbReference type="Gene3D" id="2.60.40.420">
    <property type="entry name" value="Cupredoxins - blue copper proteins"/>
    <property type="match status" value="1"/>
</dbReference>
<organism evidence="3">
    <name type="scientific">Sesamum angustifolium</name>
    <dbReference type="NCBI Taxonomy" id="2727405"/>
    <lineage>
        <taxon>Eukaryota</taxon>
        <taxon>Viridiplantae</taxon>
        <taxon>Streptophyta</taxon>
        <taxon>Embryophyta</taxon>
        <taxon>Tracheophyta</taxon>
        <taxon>Spermatophyta</taxon>
        <taxon>Magnoliopsida</taxon>
        <taxon>eudicotyledons</taxon>
        <taxon>Gunneridae</taxon>
        <taxon>Pentapetalae</taxon>
        <taxon>asterids</taxon>
        <taxon>lamiids</taxon>
        <taxon>Lamiales</taxon>
        <taxon>Pedaliaceae</taxon>
        <taxon>Sesamum</taxon>
    </lineage>
</organism>
<gene>
    <name evidence="3" type="ORF">Sangu_0315600</name>
</gene>
<proteinExistence type="inferred from homology"/>
<evidence type="ECO:0000313" key="3">
    <source>
        <dbReference type="EMBL" id="KAL0369975.1"/>
    </source>
</evidence>
<dbReference type="InterPro" id="IPR011706">
    <property type="entry name" value="Cu-oxidase_C"/>
</dbReference>
<comment type="similarity">
    <text evidence="1">Belongs to the multicopper oxidase family.</text>
</comment>
<protein>
    <submittedName>
        <fullName evidence="3">L-ascorbate oxidase</fullName>
    </submittedName>
</protein>
<dbReference type="GO" id="GO:0005507">
    <property type="term" value="F:copper ion binding"/>
    <property type="evidence" value="ECO:0007669"/>
    <property type="project" value="InterPro"/>
</dbReference>
<dbReference type="EMBL" id="JACGWK010000002">
    <property type="protein sequence ID" value="KAL0369975.1"/>
    <property type="molecule type" value="Genomic_DNA"/>
</dbReference>
<feature type="domain" description="Plastocyanin-like" evidence="2">
    <location>
        <begin position="7"/>
        <end position="104"/>
    </location>
</feature>
<accession>A0AAW2QQF9</accession>
<dbReference type="GO" id="GO:0016491">
    <property type="term" value="F:oxidoreductase activity"/>
    <property type="evidence" value="ECO:0007669"/>
    <property type="project" value="InterPro"/>
</dbReference>
<dbReference type="SUPFAM" id="SSF49503">
    <property type="entry name" value="Cupredoxins"/>
    <property type="match status" value="1"/>
</dbReference>
<evidence type="ECO:0000256" key="1">
    <source>
        <dbReference type="ARBA" id="ARBA00010609"/>
    </source>
</evidence>
<dbReference type="InterPro" id="IPR045087">
    <property type="entry name" value="Cu-oxidase_fam"/>
</dbReference>
<evidence type="ECO:0000259" key="2">
    <source>
        <dbReference type="Pfam" id="PF07731"/>
    </source>
</evidence>
<sequence>MKDEPEEGNKVEVSANVVNGTYRNFVEIIFENHEKAIQSWHLDGYSFFAVAIEPGRWSPEKRKNYNLLDALSRNTIQVYPNSWAAVMTTLDNAGMWNLRSEMRERSYLGTTIVLERSL</sequence>
<dbReference type="InterPro" id="IPR008972">
    <property type="entry name" value="Cupredoxin"/>
</dbReference>
<reference evidence="3" key="1">
    <citation type="submission" date="2020-06" db="EMBL/GenBank/DDBJ databases">
        <authorList>
            <person name="Li T."/>
            <person name="Hu X."/>
            <person name="Zhang T."/>
            <person name="Song X."/>
            <person name="Zhang H."/>
            <person name="Dai N."/>
            <person name="Sheng W."/>
            <person name="Hou X."/>
            <person name="Wei L."/>
        </authorList>
    </citation>
    <scope>NUCLEOTIDE SEQUENCE</scope>
    <source>
        <strain evidence="3">G01</strain>
        <tissue evidence="3">Leaf</tissue>
    </source>
</reference>
<name>A0AAW2QQF9_9LAMI</name>
<reference evidence="3" key="2">
    <citation type="journal article" date="2024" name="Plant">
        <title>Genomic evolution and insights into agronomic trait innovations of Sesamum species.</title>
        <authorList>
            <person name="Miao H."/>
            <person name="Wang L."/>
            <person name="Qu L."/>
            <person name="Liu H."/>
            <person name="Sun Y."/>
            <person name="Le M."/>
            <person name="Wang Q."/>
            <person name="Wei S."/>
            <person name="Zheng Y."/>
            <person name="Lin W."/>
            <person name="Duan Y."/>
            <person name="Cao H."/>
            <person name="Xiong S."/>
            <person name="Wang X."/>
            <person name="Wei L."/>
            <person name="Li C."/>
            <person name="Ma Q."/>
            <person name="Ju M."/>
            <person name="Zhao R."/>
            <person name="Li G."/>
            <person name="Mu C."/>
            <person name="Tian Q."/>
            <person name="Mei H."/>
            <person name="Zhang T."/>
            <person name="Gao T."/>
            <person name="Zhang H."/>
        </authorList>
    </citation>
    <scope>NUCLEOTIDE SEQUENCE</scope>
    <source>
        <strain evidence="3">G01</strain>
    </source>
</reference>
<dbReference type="PANTHER" id="PTHR11709:SF27">
    <property type="entry name" value="OS01G0816700 PROTEIN"/>
    <property type="match status" value="1"/>
</dbReference>
<comment type="caution">
    <text evidence="3">The sequence shown here is derived from an EMBL/GenBank/DDBJ whole genome shotgun (WGS) entry which is preliminary data.</text>
</comment>
<dbReference type="AlphaFoldDB" id="A0AAW2QQF9"/>
<dbReference type="Pfam" id="PF07731">
    <property type="entry name" value="Cu-oxidase_2"/>
    <property type="match status" value="1"/>
</dbReference>
<dbReference type="PANTHER" id="PTHR11709">
    <property type="entry name" value="MULTI-COPPER OXIDASE"/>
    <property type="match status" value="1"/>
</dbReference>